<dbReference type="Gene3D" id="3.40.390.10">
    <property type="entry name" value="Collagenase (Catalytic Domain)"/>
    <property type="match status" value="1"/>
</dbReference>
<dbReference type="EMBL" id="CP118615">
    <property type="protein sequence ID" value="WDZ85447.1"/>
    <property type="molecule type" value="Genomic_DNA"/>
</dbReference>
<sequence length="167" mass="18054">MALATTATLVVTGGIAPAASADVTPMDHCTSVDGGELVYDDFTKYDTSLSHAVNQWNSLNPINVRPDDATTYADLDVSDYTSSSDSRAGWFDCSAGADDLKLNTHWMDGYNTSQKHAVVTHEFGHALKLGHGPEVSVMDACPACYNPNMNNNLQSWDISSYHAVWGY</sequence>
<name>A0ABY7ZR00_9ACTN</name>
<evidence type="ECO:0000313" key="2">
    <source>
        <dbReference type="Proteomes" id="UP001219605"/>
    </source>
</evidence>
<gene>
    <name evidence="1" type="ORF">PVK37_03020</name>
</gene>
<keyword evidence="2" id="KW-1185">Reference proteome</keyword>
<evidence type="ECO:0008006" key="3">
    <source>
        <dbReference type="Google" id="ProtNLM"/>
    </source>
</evidence>
<dbReference type="RefSeq" id="WP_275032149.1">
    <property type="nucleotide sequence ID" value="NZ_CP118615.1"/>
</dbReference>
<dbReference type="InterPro" id="IPR024079">
    <property type="entry name" value="MetalloPept_cat_dom_sf"/>
</dbReference>
<reference evidence="1 2" key="1">
    <citation type="submission" date="2023-02" db="EMBL/GenBank/DDBJ databases">
        <authorList>
            <person name="Mo P."/>
        </authorList>
    </citation>
    <scope>NUCLEOTIDE SEQUENCE [LARGE SCALE GENOMIC DNA]</scope>
    <source>
        <strain evidence="1 2">HUAS 3</strain>
    </source>
</reference>
<evidence type="ECO:0000313" key="1">
    <source>
        <dbReference type="EMBL" id="WDZ85447.1"/>
    </source>
</evidence>
<protein>
    <recommendedName>
        <fullName evidence="3">Matrixin</fullName>
    </recommendedName>
</protein>
<proteinExistence type="predicted"/>
<accession>A0ABY7ZR00</accession>
<organism evidence="1 2">
    <name type="scientific">Micromonospora cathayae</name>
    <dbReference type="NCBI Taxonomy" id="3028804"/>
    <lineage>
        <taxon>Bacteria</taxon>
        <taxon>Bacillati</taxon>
        <taxon>Actinomycetota</taxon>
        <taxon>Actinomycetes</taxon>
        <taxon>Micromonosporales</taxon>
        <taxon>Micromonosporaceae</taxon>
        <taxon>Micromonospora</taxon>
    </lineage>
</organism>
<dbReference type="SUPFAM" id="SSF55486">
    <property type="entry name" value="Metalloproteases ('zincins'), catalytic domain"/>
    <property type="match status" value="1"/>
</dbReference>
<dbReference type="Proteomes" id="UP001219605">
    <property type="component" value="Chromosome"/>
</dbReference>